<name>A0A7V0Z403_UNCW3</name>
<organism evidence="1">
    <name type="scientific">candidate division WOR-3 bacterium</name>
    <dbReference type="NCBI Taxonomy" id="2052148"/>
    <lineage>
        <taxon>Bacteria</taxon>
        <taxon>Bacteria division WOR-3</taxon>
    </lineage>
</organism>
<protein>
    <submittedName>
        <fullName evidence="1">DUF4416 family protein</fullName>
    </submittedName>
</protein>
<accession>A0A7V0Z403</accession>
<comment type="caution">
    <text evidence="1">The sequence shown here is derived from an EMBL/GenBank/DDBJ whole genome shotgun (WGS) entry which is preliminary data.</text>
</comment>
<gene>
    <name evidence="1" type="ORF">ENP86_01505</name>
</gene>
<dbReference type="AlphaFoldDB" id="A0A7V0Z403"/>
<sequence length="175" mass="20350">MAEIKEPQKVLAFAGLIFIKDFDIELALKEFKELLGSVIKKSEILPFIHTTYYNKEMGESLLRQWVLFEKLINPDLLGELKYKSNEVEKKFLNENGGRKINIDPGLVSLSNIILASTKNYSHRIYLGKGIYAEVTLIYKDHQFRALEWTYPDYHEEVALRFFGEARTVLKNFKIG</sequence>
<dbReference type="EMBL" id="DSKY01000003">
    <property type="protein sequence ID" value="HDY58221.1"/>
    <property type="molecule type" value="Genomic_DNA"/>
</dbReference>
<proteinExistence type="predicted"/>
<evidence type="ECO:0000313" key="1">
    <source>
        <dbReference type="EMBL" id="HDY58221.1"/>
    </source>
</evidence>
<dbReference type="InterPro" id="IPR025529">
    <property type="entry name" value="DUF4416"/>
</dbReference>
<reference evidence="1" key="1">
    <citation type="journal article" date="2020" name="mSystems">
        <title>Genome- and Community-Level Interaction Insights into Carbon Utilization and Element Cycling Functions of Hydrothermarchaeota in Hydrothermal Sediment.</title>
        <authorList>
            <person name="Zhou Z."/>
            <person name="Liu Y."/>
            <person name="Xu W."/>
            <person name="Pan J."/>
            <person name="Luo Z.H."/>
            <person name="Li M."/>
        </authorList>
    </citation>
    <scope>NUCLEOTIDE SEQUENCE [LARGE SCALE GENOMIC DNA]</scope>
    <source>
        <strain evidence="1">SpSt-258</strain>
    </source>
</reference>
<dbReference type="Pfam" id="PF14385">
    <property type="entry name" value="DUF4416"/>
    <property type="match status" value="1"/>
</dbReference>